<dbReference type="AlphaFoldDB" id="A0A6A6DA54"/>
<gene>
    <name evidence="2" type="ORF">K469DRAFT_683951</name>
</gene>
<reference evidence="2" key="1">
    <citation type="journal article" date="2020" name="Stud. Mycol.">
        <title>101 Dothideomycetes genomes: a test case for predicting lifestyles and emergence of pathogens.</title>
        <authorList>
            <person name="Haridas S."/>
            <person name="Albert R."/>
            <person name="Binder M."/>
            <person name="Bloem J."/>
            <person name="Labutti K."/>
            <person name="Salamov A."/>
            <person name="Andreopoulos B."/>
            <person name="Baker S."/>
            <person name="Barry K."/>
            <person name="Bills G."/>
            <person name="Bluhm B."/>
            <person name="Cannon C."/>
            <person name="Castanera R."/>
            <person name="Culley D."/>
            <person name="Daum C."/>
            <person name="Ezra D."/>
            <person name="Gonzalez J."/>
            <person name="Henrissat B."/>
            <person name="Kuo A."/>
            <person name="Liang C."/>
            <person name="Lipzen A."/>
            <person name="Lutzoni F."/>
            <person name="Magnuson J."/>
            <person name="Mondo S."/>
            <person name="Nolan M."/>
            <person name="Ohm R."/>
            <person name="Pangilinan J."/>
            <person name="Park H.-J."/>
            <person name="Ramirez L."/>
            <person name="Alfaro M."/>
            <person name="Sun H."/>
            <person name="Tritt A."/>
            <person name="Yoshinaga Y."/>
            <person name="Zwiers L.-H."/>
            <person name="Turgeon B."/>
            <person name="Goodwin S."/>
            <person name="Spatafora J."/>
            <person name="Crous P."/>
            <person name="Grigoriev I."/>
        </authorList>
    </citation>
    <scope>NUCLEOTIDE SEQUENCE</scope>
    <source>
        <strain evidence="2">CBS 207.26</strain>
    </source>
</reference>
<feature type="compositionally biased region" description="Basic and acidic residues" evidence="1">
    <location>
        <begin position="60"/>
        <end position="83"/>
    </location>
</feature>
<proteinExistence type="predicted"/>
<evidence type="ECO:0000313" key="3">
    <source>
        <dbReference type="Proteomes" id="UP000800200"/>
    </source>
</evidence>
<dbReference type="Proteomes" id="UP000800200">
    <property type="component" value="Unassembled WGS sequence"/>
</dbReference>
<evidence type="ECO:0000313" key="2">
    <source>
        <dbReference type="EMBL" id="KAF2175398.1"/>
    </source>
</evidence>
<protein>
    <submittedName>
        <fullName evidence="2">Uncharacterized protein</fullName>
    </submittedName>
</protein>
<feature type="region of interest" description="Disordered" evidence="1">
    <location>
        <begin position="57"/>
        <end position="83"/>
    </location>
</feature>
<feature type="region of interest" description="Disordered" evidence="1">
    <location>
        <begin position="213"/>
        <end position="239"/>
    </location>
</feature>
<feature type="compositionally biased region" description="Polar residues" evidence="1">
    <location>
        <begin position="153"/>
        <end position="163"/>
    </location>
</feature>
<feature type="compositionally biased region" description="Low complexity" evidence="1">
    <location>
        <begin position="139"/>
        <end position="152"/>
    </location>
</feature>
<evidence type="ECO:0000256" key="1">
    <source>
        <dbReference type="SAM" id="MobiDB-lite"/>
    </source>
</evidence>
<organism evidence="2 3">
    <name type="scientific">Zopfia rhizophila CBS 207.26</name>
    <dbReference type="NCBI Taxonomy" id="1314779"/>
    <lineage>
        <taxon>Eukaryota</taxon>
        <taxon>Fungi</taxon>
        <taxon>Dikarya</taxon>
        <taxon>Ascomycota</taxon>
        <taxon>Pezizomycotina</taxon>
        <taxon>Dothideomycetes</taxon>
        <taxon>Dothideomycetes incertae sedis</taxon>
        <taxon>Zopfiaceae</taxon>
        <taxon>Zopfia</taxon>
    </lineage>
</organism>
<keyword evidence="3" id="KW-1185">Reference proteome</keyword>
<name>A0A6A6DA54_9PEZI</name>
<feature type="region of interest" description="Disordered" evidence="1">
    <location>
        <begin position="135"/>
        <end position="165"/>
    </location>
</feature>
<accession>A0A6A6DA54</accession>
<sequence length="239" mass="27071">MSSLMVEQHHVLFRDRLKVNPRRSGTFIVVVDEVNVTVDRTENDCRVDPIASAGVTSIAAKRDDSPSAHKPDETGTERPEIKENERALAQPMIQSARSRYPFAVHYQTMRVTGRVDRPSFESETSLHEIARYQETAHTASSRPRASIRISSSDVQRSPESNDLPTVERKWFPHGTREELVESLASLLRRYQGVLSRHLQRLRILPNVRKLTASMTGKDMSSLEESQGKPREDTTTTPDP</sequence>
<dbReference type="EMBL" id="ML994734">
    <property type="protein sequence ID" value="KAF2175398.1"/>
    <property type="molecule type" value="Genomic_DNA"/>
</dbReference>